<organism evidence="2 3">
    <name type="scientific">Rhodotorula diobovata</name>
    <dbReference type="NCBI Taxonomy" id="5288"/>
    <lineage>
        <taxon>Eukaryota</taxon>
        <taxon>Fungi</taxon>
        <taxon>Dikarya</taxon>
        <taxon>Basidiomycota</taxon>
        <taxon>Pucciniomycotina</taxon>
        <taxon>Microbotryomycetes</taxon>
        <taxon>Sporidiobolales</taxon>
        <taxon>Sporidiobolaceae</taxon>
        <taxon>Rhodotorula</taxon>
    </lineage>
</organism>
<dbReference type="AlphaFoldDB" id="A0A5C5FT62"/>
<feature type="region of interest" description="Disordered" evidence="1">
    <location>
        <begin position="211"/>
        <end position="245"/>
    </location>
</feature>
<comment type="caution">
    <text evidence="2">The sequence shown here is derived from an EMBL/GenBank/DDBJ whole genome shotgun (WGS) entry which is preliminary data.</text>
</comment>
<protein>
    <submittedName>
        <fullName evidence="2">Uncharacterized protein</fullName>
    </submittedName>
</protein>
<gene>
    <name evidence="2" type="ORF">DMC30DRAFT_273509</name>
</gene>
<dbReference type="EMBL" id="SOZI01000077">
    <property type="protein sequence ID" value="TNY20068.1"/>
    <property type="molecule type" value="Genomic_DNA"/>
</dbReference>
<dbReference type="OrthoDB" id="2520223at2759"/>
<sequence length="258" mass="28352">MARKGKGRLETSVADGTTDVGALPVELFDQIAEALARKAYVDAHEDLKRRYHEDDDWGAWEQKLSGVEQDVVSFSNFLDHGVVYDEFVYEGGVPHFVNEHEAVVVDLLKHFGLCLASSHLLTTEEDAYLDLNATWTVALPLVRSKSKSFPELRIEASHELGPAHSLFRISPSVFTLPANAYTRFRRLFASFPAVSPTSLATDTIRIASEAAAAPAAETETTKGKNPKKQKTGSALSGEERKAAREPRWMLVCTGSTCS</sequence>
<reference evidence="2 3" key="1">
    <citation type="submission" date="2019-03" db="EMBL/GenBank/DDBJ databases">
        <title>Rhodosporidium diobovatum UCD-FST 08-225 genome sequencing, assembly, and annotation.</title>
        <authorList>
            <person name="Fakankun I.U."/>
            <person name="Fristensky B."/>
            <person name="Levin D.B."/>
        </authorList>
    </citation>
    <scope>NUCLEOTIDE SEQUENCE [LARGE SCALE GENOMIC DNA]</scope>
    <source>
        <strain evidence="2 3">UCD-FST 08-225</strain>
    </source>
</reference>
<evidence type="ECO:0000256" key="1">
    <source>
        <dbReference type="SAM" id="MobiDB-lite"/>
    </source>
</evidence>
<evidence type="ECO:0000313" key="3">
    <source>
        <dbReference type="Proteomes" id="UP000311382"/>
    </source>
</evidence>
<dbReference type="Proteomes" id="UP000311382">
    <property type="component" value="Unassembled WGS sequence"/>
</dbReference>
<evidence type="ECO:0000313" key="2">
    <source>
        <dbReference type="EMBL" id="TNY20068.1"/>
    </source>
</evidence>
<accession>A0A5C5FT62</accession>
<dbReference type="STRING" id="5288.A0A5C5FT62"/>
<keyword evidence="3" id="KW-1185">Reference proteome</keyword>
<proteinExistence type="predicted"/>
<name>A0A5C5FT62_9BASI</name>